<dbReference type="Proteomes" id="UP001597391">
    <property type="component" value="Unassembled WGS sequence"/>
</dbReference>
<keyword evidence="1" id="KW-1133">Transmembrane helix</keyword>
<evidence type="ECO:0000313" key="2">
    <source>
        <dbReference type="EMBL" id="MFD2839838.1"/>
    </source>
</evidence>
<evidence type="ECO:0000256" key="1">
    <source>
        <dbReference type="SAM" id="Phobius"/>
    </source>
</evidence>
<dbReference type="InterPro" id="IPR007554">
    <property type="entry name" value="Glycerophosphate_synth"/>
</dbReference>
<feature type="transmembrane region" description="Helical" evidence="1">
    <location>
        <begin position="12"/>
        <end position="34"/>
    </location>
</feature>
<keyword evidence="1" id="KW-0812">Transmembrane</keyword>
<dbReference type="InterPro" id="IPR043148">
    <property type="entry name" value="TagF_C"/>
</dbReference>
<dbReference type="EMBL" id="JBHUOP010000002">
    <property type="protein sequence ID" value="MFD2839838.1"/>
    <property type="molecule type" value="Genomic_DNA"/>
</dbReference>
<reference evidence="3" key="1">
    <citation type="journal article" date="2019" name="Int. J. Syst. Evol. Microbiol.">
        <title>The Global Catalogue of Microorganisms (GCM) 10K type strain sequencing project: providing services to taxonomists for standard genome sequencing and annotation.</title>
        <authorList>
            <consortium name="The Broad Institute Genomics Platform"/>
            <consortium name="The Broad Institute Genome Sequencing Center for Infectious Disease"/>
            <person name="Wu L."/>
            <person name="Ma J."/>
        </authorList>
    </citation>
    <scope>NUCLEOTIDE SEQUENCE [LARGE SCALE GENOMIC DNA]</scope>
    <source>
        <strain evidence="3">KCTC 33576</strain>
    </source>
</reference>
<feature type="transmembrane region" description="Helical" evidence="1">
    <location>
        <begin position="176"/>
        <end position="199"/>
    </location>
</feature>
<organism evidence="2 3">
    <name type="scientific">Populibacterium corticicola</name>
    <dbReference type="NCBI Taxonomy" id="1812826"/>
    <lineage>
        <taxon>Bacteria</taxon>
        <taxon>Bacillati</taxon>
        <taxon>Actinomycetota</taxon>
        <taxon>Actinomycetes</taxon>
        <taxon>Micrococcales</taxon>
        <taxon>Jonesiaceae</taxon>
        <taxon>Populibacterium</taxon>
    </lineage>
</organism>
<feature type="transmembrane region" description="Helical" evidence="1">
    <location>
        <begin position="85"/>
        <end position="104"/>
    </location>
</feature>
<keyword evidence="3" id="KW-1185">Reference proteome</keyword>
<gene>
    <name evidence="2" type="ORF">ACFSYH_04550</name>
</gene>
<protein>
    <submittedName>
        <fullName evidence="2">CDP-glycerol glycerophosphotransferase family protein</fullName>
    </submittedName>
</protein>
<feature type="transmembrane region" description="Helical" evidence="1">
    <location>
        <begin position="110"/>
        <end position="129"/>
    </location>
</feature>
<feature type="transmembrane region" description="Helical" evidence="1">
    <location>
        <begin position="40"/>
        <end position="60"/>
    </location>
</feature>
<dbReference type="Pfam" id="PF04464">
    <property type="entry name" value="Glyphos_transf"/>
    <property type="match status" value="1"/>
</dbReference>
<dbReference type="Gene3D" id="3.40.50.12580">
    <property type="match status" value="1"/>
</dbReference>
<accession>A0ABW5XD80</accession>
<feature type="transmembrane region" description="Helical" evidence="1">
    <location>
        <begin position="150"/>
        <end position="170"/>
    </location>
</feature>
<comment type="caution">
    <text evidence="2">The sequence shown here is derived from an EMBL/GenBank/DDBJ whole genome shotgun (WGS) entry which is preliminary data.</text>
</comment>
<proteinExistence type="predicted"/>
<evidence type="ECO:0000313" key="3">
    <source>
        <dbReference type="Proteomes" id="UP001597391"/>
    </source>
</evidence>
<keyword evidence="1" id="KW-0472">Membrane</keyword>
<dbReference type="RefSeq" id="WP_377465407.1">
    <property type="nucleotide sequence ID" value="NZ_JBHUOP010000002.1"/>
</dbReference>
<name>A0ABW5XD80_9MICO</name>
<sequence length="574" mass="63028">MTYAKQISRFLGTVGGYALVGNLAALVLIVVLLISDTNAGVVALCWLIVATFEFVTRGHVRRIRIRGLKTVVTAKDDVSVLGSGYSNRIIGLGAVLVAVADGAQLGPGEIVLLVLVVTAVVLEAVTSPFRRKAGPTFANIPWHPELPQRLNLSLHVYLLNVLAIAAALATSVNMTFGYLAGSFALLSLGMQIAMMLRAVARMRSKQRFEAQLHDRLEQYAPEFYFYWDAPADTVFQAAMWLPYLERLGRNFCIILRNATNLETLAAITKTPILVRSAMAQLDDVIVPSLKVTFYANNAIRNAHFARFLGITHIQLNHGDSDKPPSYNPVMRMYDRNFVAGPAAVERYSSRGIETAPNFFEIVGRPQIEGIEIVDVETSDGAPKTVLYAPTWAGFMADSAVSSLPIGPHIVQQLVERGHRVLFRPHPHARKNAVLRAACDEIEKLLVAENLKGGQHLHGAVAETEMTIFDCFNASDALISDVSSVVPDYLYSGKPFAVVAMGFEDIEAFYTENPVARAGYVIVQDGSNIPSVYDDLLDSDPLSGRRQEFKIHYLGDFVGEGYSSRFTEICEKYLS</sequence>